<evidence type="ECO:0000256" key="1">
    <source>
        <dbReference type="ARBA" id="ARBA00000900"/>
    </source>
</evidence>
<dbReference type="EMBL" id="VIIS01000881">
    <property type="protein sequence ID" value="KAF0304041.1"/>
    <property type="molecule type" value="Genomic_DNA"/>
</dbReference>
<protein>
    <recommendedName>
        <fullName evidence="9">E3 ubiquitin-protein ligase</fullName>
        <ecNumber evidence="9">2.3.2.27</ecNumber>
    </recommendedName>
</protein>
<keyword evidence="3 9" id="KW-0479">Metal-binding</keyword>
<dbReference type="InterPro" id="IPR055194">
    <property type="entry name" value="UBR1-like_WH"/>
</dbReference>
<feature type="domain" description="UBR-type" evidence="11">
    <location>
        <begin position="87"/>
        <end position="159"/>
    </location>
</feature>
<proteinExistence type="inferred from homology"/>
<gene>
    <name evidence="12" type="primary">Ubr2_1</name>
    <name evidence="12" type="ORF">FJT64_024053</name>
</gene>
<dbReference type="OrthoDB" id="26387at2759"/>
<dbReference type="GO" id="GO:0016567">
    <property type="term" value="P:protein ubiquitination"/>
    <property type="evidence" value="ECO:0007669"/>
    <property type="project" value="UniProtKB-UniRule"/>
</dbReference>
<reference evidence="12 13" key="1">
    <citation type="submission" date="2019-07" db="EMBL/GenBank/DDBJ databases">
        <title>Draft genome assembly of a fouling barnacle, Amphibalanus amphitrite (Darwin, 1854): The first reference genome for Thecostraca.</title>
        <authorList>
            <person name="Kim W."/>
        </authorList>
    </citation>
    <scope>NUCLEOTIDE SEQUENCE [LARGE SCALE GENOMIC DNA]</scope>
    <source>
        <strain evidence="12">SNU_AA5</strain>
        <tissue evidence="12">Soma without cirri and trophi</tissue>
    </source>
</reference>
<dbReference type="SMART" id="SM00396">
    <property type="entry name" value="ZnF_UBR1"/>
    <property type="match status" value="1"/>
</dbReference>
<dbReference type="EC" id="2.3.2.27" evidence="9"/>
<dbReference type="Pfam" id="PF22960">
    <property type="entry name" value="WHD_UBR1"/>
    <property type="match status" value="1"/>
</dbReference>
<evidence type="ECO:0000256" key="4">
    <source>
        <dbReference type="ARBA" id="ARBA00022771"/>
    </source>
</evidence>
<dbReference type="Proteomes" id="UP000440578">
    <property type="component" value="Unassembled WGS sequence"/>
</dbReference>
<dbReference type="GO" id="GO:0071596">
    <property type="term" value="P:ubiquitin-dependent protein catabolic process via the N-end rule pathway"/>
    <property type="evidence" value="ECO:0007669"/>
    <property type="project" value="UniProtKB-UniRule"/>
</dbReference>
<evidence type="ECO:0000256" key="6">
    <source>
        <dbReference type="ARBA" id="ARBA00022833"/>
    </source>
</evidence>
<keyword evidence="13" id="KW-1185">Reference proteome</keyword>
<dbReference type="Gene3D" id="2.10.110.30">
    <property type="match status" value="1"/>
</dbReference>
<evidence type="ECO:0000256" key="5">
    <source>
        <dbReference type="ARBA" id="ARBA00022786"/>
    </source>
</evidence>
<dbReference type="FunFam" id="2.10.110.30:FF:000001">
    <property type="entry name" value="E3 ubiquitin-protein ligase UBR2 isoform 1"/>
    <property type="match status" value="1"/>
</dbReference>
<dbReference type="EMBL" id="VIIS01000881">
    <property type="protein sequence ID" value="KAF0304040.1"/>
    <property type="molecule type" value="Genomic_DNA"/>
</dbReference>
<accession>A0A6A4WK45</accession>
<keyword evidence="6 9" id="KW-0862">Zinc</keyword>
<dbReference type="GO" id="GO:0061630">
    <property type="term" value="F:ubiquitin protein ligase activity"/>
    <property type="evidence" value="ECO:0007669"/>
    <property type="project" value="UniProtKB-UniRule"/>
</dbReference>
<evidence type="ECO:0000256" key="2">
    <source>
        <dbReference type="ARBA" id="ARBA00022679"/>
    </source>
</evidence>
<keyword evidence="5 9" id="KW-0833">Ubl conjugation pathway</keyword>
<keyword evidence="2 9" id="KW-0808">Transferase</keyword>
<dbReference type="InterPro" id="IPR039164">
    <property type="entry name" value="UBR1-like"/>
</dbReference>
<comment type="similarity">
    <text evidence="7 9">Belongs to the E3 ubiquitin-protein ligase UBR1-like family.</text>
</comment>
<dbReference type="InterPro" id="IPR003126">
    <property type="entry name" value="Znf_UBR"/>
</dbReference>
<dbReference type="UniPathway" id="UPA00143"/>
<dbReference type="CDD" id="cd19672">
    <property type="entry name" value="UBR-box_UBR1_like"/>
    <property type="match status" value="1"/>
</dbReference>
<evidence type="ECO:0000256" key="10">
    <source>
        <dbReference type="SAM" id="MobiDB-lite"/>
    </source>
</evidence>
<evidence type="ECO:0000256" key="8">
    <source>
        <dbReference type="PROSITE-ProRule" id="PRU00508"/>
    </source>
</evidence>
<comment type="caution">
    <text evidence="12">The sequence shown here is derived from an EMBL/GenBank/DDBJ whole genome shotgun (WGS) entry which is preliminary data.</text>
</comment>
<dbReference type="GO" id="GO:0008270">
    <property type="term" value="F:zinc ion binding"/>
    <property type="evidence" value="ECO:0007669"/>
    <property type="project" value="UniProtKB-UniRule"/>
</dbReference>
<dbReference type="PROSITE" id="PS51157">
    <property type="entry name" value="ZF_UBR"/>
    <property type="match status" value="1"/>
</dbReference>
<comment type="catalytic activity">
    <reaction evidence="1 9">
        <text>S-ubiquitinyl-[E2 ubiquitin-conjugating enzyme]-L-cysteine + [acceptor protein]-L-lysine = [E2 ubiquitin-conjugating enzyme]-L-cysteine + N(6)-ubiquitinyl-[acceptor protein]-L-lysine.</text>
        <dbReference type="EC" id="2.3.2.27"/>
    </reaction>
</comment>
<organism evidence="12 13">
    <name type="scientific">Amphibalanus amphitrite</name>
    <name type="common">Striped barnacle</name>
    <name type="synonym">Balanus amphitrite</name>
    <dbReference type="NCBI Taxonomy" id="1232801"/>
    <lineage>
        <taxon>Eukaryota</taxon>
        <taxon>Metazoa</taxon>
        <taxon>Ecdysozoa</taxon>
        <taxon>Arthropoda</taxon>
        <taxon>Crustacea</taxon>
        <taxon>Multicrustacea</taxon>
        <taxon>Cirripedia</taxon>
        <taxon>Thoracica</taxon>
        <taxon>Thoracicalcarea</taxon>
        <taxon>Balanomorpha</taxon>
        <taxon>Balanoidea</taxon>
        <taxon>Balanidae</taxon>
        <taxon>Amphibalaninae</taxon>
        <taxon>Amphibalanus</taxon>
    </lineage>
</organism>
<name>A0A6A4WK45_AMPAM</name>
<evidence type="ECO:0000256" key="3">
    <source>
        <dbReference type="ARBA" id="ARBA00022723"/>
    </source>
</evidence>
<evidence type="ECO:0000313" key="13">
    <source>
        <dbReference type="Proteomes" id="UP000440578"/>
    </source>
</evidence>
<evidence type="ECO:0000256" key="9">
    <source>
        <dbReference type="RuleBase" id="RU366018"/>
    </source>
</evidence>
<dbReference type="GO" id="GO:0005737">
    <property type="term" value="C:cytoplasm"/>
    <property type="evidence" value="ECO:0007669"/>
    <property type="project" value="TreeGrafter"/>
</dbReference>
<feature type="region of interest" description="Disordered" evidence="10">
    <location>
        <begin position="153"/>
        <end position="174"/>
    </location>
</feature>
<evidence type="ECO:0000313" key="12">
    <source>
        <dbReference type="EMBL" id="KAF0304040.1"/>
    </source>
</evidence>
<evidence type="ECO:0000259" key="11">
    <source>
        <dbReference type="PROSITE" id="PS51157"/>
    </source>
</evidence>
<dbReference type="PANTHER" id="PTHR21497:SF24">
    <property type="entry name" value="E3 UBIQUITIN-PROTEIN LIGASE UBR1"/>
    <property type="match status" value="1"/>
</dbReference>
<dbReference type="PANTHER" id="PTHR21497">
    <property type="entry name" value="UBIQUITIN LIGASE E3 ALPHA-RELATED"/>
    <property type="match status" value="1"/>
</dbReference>
<dbReference type="Pfam" id="PF02207">
    <property type="entry name" value="zf-UBR"/>
    <property type="match status" value="1"/>
</dbReference>
<keyword evidence="4 9" id="KW-0863">Zinc-finger</keyword>
<comment type="function">
    <text evidence="9">Ubiquitin ligase protein which is a component of the N-end rule pathway. Recognizes and binds to proteins bearing specific N-terminal residues that are destabilizing according to the N-end rule, leading to their ubiquitination and subsequent degradation.</text>
</comment>
<feature type="zinc finger region" description="UBR-type" evidence="8">
    <location>
        <begin position="87"/>
        <end position="159"/>
    </location>
</feature>
<evidence type="ECO:0000256" key="7">
    <source>
        <dbReference type="ARBA" id="ARBA00046341"/>
    </source>
</evidence>
<comment type="pathway">
    <text evidence="9">Protein modification; protein ubiquitination.</text>
</comment>
<sequence>MAEADYLATPVHEWAQLFERQALTSELIREFWKESVPRLTVPPPAAPVEEQTAFEDQRHRLLLRPLSRFLLGDDAVDGEESAPPPSQVCGKVFNNGDPTYSCRDCAQDPTCVLCTECFRQSVHRYHRYQMCVSQGNGGFCDCGDFEAWKGDPTCSSHKPPPPEQRPTEASPEQAGKASVLFSAAMQYMLSVFDRDASTLKIVPLELDLGREHYPARNQRYATMAYNFGVTATDKVADTVAQVTPCSQEEARAAATALKKEGAAILLYNDITGCDELLKRLKPEQSRKLRRAELHVVHAHVAAHQLFTLRLVRHLREMLERRPTLRPLFNTVMQQTVGGSELMPSMLERVMACDGRQWKQARHETHLLLIQGMLMDMESKKYFAQMFTARYREQTLASLPSSMQDQITVQDLSVQIYTVPSIAHHLMAEQDALAVVIGTLVDELRTHTHGGQLVLRPVTSDSAARRRFECVISCLTDAKYLLSVVPPTQSDKLRAGVRRGLDMLLELLYFCEGMEPVVRAQTAHVLYDPQYELQMTLSFSLAPLVNQVLEWCASDRQLLVYAYSAVLSKLHSRLPPDKYFQRCEVLRFGRRLSVSPLSVMTMPVSLELPLSRLLAGLHLHLAAHGLSYNSSEFASLEDRVTPAQMLERPLRALVVDAQVQSGLWRRNGRWLEIMCSWYSLPVQVADMRDRDLQVAQICASLMDPDEFVATLLFRHGAADADGTLAGEHGEALPEDDPEGERREHMDSNMADLLLLLLHVFAERYHPGVGQVTKEQCLENEVIQFLCVKPMTHSQVAKQLSEADSGMLEAAVKRVADFATQQDFRGQLTYHIKPGKSSSCNTDNQLRIYNPSRQNRFSQEQRLRRLRRQRGESACLPPPPAPPFQPALRPARAILTCDVTLQVLLQQLNRMFDAPFAASLELILLRSLFLIGTALNEEEREANTDEPEPFCFSGPAQRVGLVDVLQKLVGNPRVSPHADLLAWVNTKLNRLLGRTAAASDSQAAASEDAGSEQKRRRAKAAALRSRILGQMQAQQKKFISENMTALAEPEEAEPSGALSAERAAAVTGSAMDLSEGAEPDRWPVCLGPRQSARPAAPAEYTCILCQATEQVSSTRPAMVMAAFRAAVDGAVPGPGVHGGQPGAVRAELAAPAATHLQLRARHARRLLAATL</sequence>
<dbReference type="GO" id="GO:0000151">
    <property type="term" value="C:ubiquitin ligase complex"/>
    <property type="evidence" value="ECO:0007669"/>
    <property type="project" value="TreeGrafter"/>
</dbReference>
<dbReference type="AlphaFoldDB" id="A0A6A4WK45"/>
<feature type="region of interest" description="Disordered" evidence="10">
    <location>
        <begin position="722"/>
        <end position="742"/>
    </location>
</feature>